<dbReference type="STRING" id="29655.A0A0K9NV37"/>
<dbReference type="OrthoDB" id="1730788at2759"/>
<dbReference type="EMBL" id="LFYR01001606">
    <property type="protein sequence ID" value="KMZ60614.1"/>
    <property type="molecule type" value="Genomic_DNA"/>
</dbReference>
<dbReference type="PANTHER" id="PTHR36379:SF1">
    <property type="entry name" value="PUTATIVE RECOMBINATION INITIATION DEFECT 1-RELATED"/>
    <property type="match status" value="1"/>
</dbReference>
<dbReference type="GO" id="GO:0042138">
    <property type="term" value="P:meiotic DNA double-strand break formation"/>
    <property type="evidence" value="ECO:0007669"/>
    <property type="project" value="InterPro"/>
</dbReference>
<dbReference type="Proteomes" id="UP000036987">
    <property type="component" value="Unassembled WGS sequence"/>
</dbReference>
<gene>
    <name evidence="1" type="ORF">ZOSMA_58G00710</name>
</gene>
<name>A0A0K9NV37_ZOSMR</name>
<keyword evidence="2" id="KW-1185">Reference proteome</keyword>
<protein>
    <submittedName>
        <fullName evidence="1">Uncharacterized protein</fullName>
    </submittedName>
</protein>
<proteinExistence type="predicted"/>
<comment type="caution">
    <text evidence="1">The sequence shown here is derived from an EMBL/GenBank/DDBJ whole genome shotgun (WGS) entry which is preliminary data.</text>
</comment>
<organism evidence="1 2">
    <name type="scientific">Zostera marina</name>
    <name type="common">Eelgrass</name>
    <dbReference type="NCBI Taxonomy" id="29655"/>
    <lineage>
        <taxon>Eukaryota</taxon>
        <taxon>Viridiplantae</taxon>
        <taxon>Streptophyta</taxon>
        <taxon>Embryophyta</taxon>
        <taxon>Tracheophyta</taxon>
        <taxon>Spermatophyta</taxon>
        <taxon>Magnoliopsida</taxon>
        <taxon>Liliopsida</taxon>
        <taxon>Zosteraceae</taxon>
        <taxon>Zostera</taxon>
    </lineage>
</organism>
<dbReference type="InterPro" id="IPR044968">
    <property type="entry name" value="PRD1"/>
</dbReference>
<reference evidence="2" key="1">
    <citation type="journal article" date="2016" name="Nature">
        <title>The genome of the seagrass Zostera marina reveals angiosperm adaptation to the sea.</title>
        <authorList>
            <person name="Olsen J.L."/>
            <person name="Rouze P."/>
            <person name="Verhelst B."/>
            <person name="Lin Y.-C."/>
            <person name="Bayer T."/>
            <person name="Collen J."/>
            <person name="Dattolo E."/>
            <person name="De Paoli E."/>
            <person name="Dittami S."/>
            <person name="Maumus F."/>
            <person name="Michel G."/>
            <person name="Kersting A."/>
            <person name="Lauritano C."/>
            <person name="Lohaus R."/>
            <person name="Toepel M."/>
            <person name="Tonon T."/>
            <person name="Vanneste K."/>
            <person name="Amirebrahimi M."/>
            <person name="Brakel J."/>
            <person name="Bostroem C."/>
            <person name="Chovatia M."/>
            <person name="Grimwood J."/>
            <person name="Jenkins J.W."/>
            <person name="Jueterbock A."/>
            <person name="Mraz A."/>
            <person name="Stam W.T."/>
            <person name="Tice H."/>
            <person name="Bornberg-Bauer E."/>
            <person name="Green P.J."/>
            <person name="Pearson G.A."/>
            <person name="Procaccini G."/>
            <person name="Duarte C.M."/>
            <person name="Schmutz J."/>
            <person name="Reusch T.B.H."/>
            <person name="Van de Peer Y."/>
        </authorList>
    </citation>
    <scope>NUCLEOTIDE SEQUENCE [LARGE SCALE GENOMIC DNA]</scope>
    <source>
        <strain evidence="2">cv. Finnish</strain>
    </source>
</reference>
<accession>A0A0K9NV37</accession>
<evidence type="ECO:0000313" key="1">
    <source>
        <dbReference type="EMBL" id="KMZ60614.1"/>
    </source>
</evidence>
<evidence type="ECO:0000313" key="2">
    <source>
        <dbReference type="Proteomes" id="UP000036987"/>
    </source>
</evidence>
<dbReference type="AlphaFoldDB" id="A0A0K9NV37"/>
<dbReference type="PANTHER" id="PTHR36379">
    <property type="entry name" value="PROTEIN PRD1"/>
    <property type="match status" value="1"/>
</dbReference>
<sequence>MQLHCLGVLLDRSFKTEDLSTGVKDTTALVSNLIIGLQLPNEEIRGEILFVLYKLSLLQNMPWDYDDYTEDGDLSDKLPRISLETLLKAQSDEVRLNCIG</sequence>